<dbReference type="EMBL" id="CAKOEU010000002">
    <property type="protein sequence ID" value="CAH1851802.1"/>
    <property type="molecule type" value="Genomic_DNA"/>
</dbReference>
<evidence type="ECO:0000313" key="1">
    <source>
        <dbReference type="EMBL" id="CAH1851802.1"/>
    </source>
</evidence>
<proteinExistence type="predicted"/>
<protein>
    <submittedName>
        <fullName evidence="1">Uncharacterized protein</fullName>
    </submittedName>
</protein>
<reference evidence="1" key="1">
    <citation type="submission" date="2022-03" db="EMBL/GenBank/DDBJ databases">
        <authorList>
            <person name="Hettiarachchi G."/>
        </authorList>
    </citation>
    <scope>NUCLEOTIDE SEQUENCE</scope>
    <source>
        <strain evidence="1">LMG 32447</strain>
    </source>
</reference>
<dbReference type="InterPro" id="IPR006523">
    <property type="entry name" value="RinA"/>
</dbReference>
<gene>
    <name evidence="1" type="ORF">LMG032447_00410</name>
</gene>
<keyword evidence="2" id="KW-1185">Reference proteome</keyword>
<organism evidence="1 2">
    <name type="scientific">Convivina praedatoris</name>
    <dbReference type="NCBI Taxonomy" id="2880963"/>
    <lineage>
        <taxon>Bacteria</taxon>
        <taxon>Bacillati</taxon>
        <taxon>Bacillota</taxon>
        <taxon>Bacilli</taxon>
        <taxon>Lactobacillales</taxon>
        <taxon>Lactobacillaceae</taxon>
        <taxon>Convivina</taxon>
    </lineage>
</organism>
<comment type="caution">
    <text evidence="1">The sequence shown here is derived from an EMBL/GenBank/DDBJ whole genome shotgun (WGS) entry which is preliminary data.</text>
</comment>
<evidence type="ECO:0000313" key="2">
    <source>
        <dbReference type="Proteomes" id="UP000838102"/>
    </source>
</evidence>
<accession>A0ABM9D0I0</accession>
<dbReference type="Proteomes" id="UP000838102">
    <property type="component" value="Unassembled WGS sequence"/>
</dbReference>
<sequence>MALAIKQRELEIRSGHNNADDVNRNIKAKNKQSHSTETTLAVLEQDPYINATKETMEYISEWLNVFDELDQQIFKLRYTGHSWVNIEQRLLISKSAGQRRLNEAKTWLVLDDSCILNR</sequence>
<dbReference type="NCBIfam" id="TIGR01636">
    <property type="entry name" value="phage_rinA"/>
    <property type="match status" value="1"/>
</dbReference>
<name>A0ABM9D0I0_9LACO</name>